<dbReference type="OrthoDB" id="5877502at2759"/>
<evidence type="ECO:0000256" key="1">
    <source>
        <dbReference type="SAM" id="MobiDB-lite"/>
    </source>
</evidence>
<feature type="compositionally biased region" description="Pro residues" evidence="1">
    <location>
        <begin position="850"/>
        <end position="864"/>
    </location>
</feature>
<gene>
    <name evidence="2" type="ORF">AVEN_150145_1</name>
</gene>
<evidence type="ECO:0000313" key="3">
    <source>
        <dbReference type="Proteomes" id="UP000499080"/>
    </source>
</evidence>
<feature type="compositionally biased region" description="Basic and acidic residues" evidence="1">
    <location>
        <begin position="921"/>
        <end position="931"/>
    </location>
</feature>
<name>A0A4Y2LYP7_ARAVE</name>
<feature type="region of interest" description="Disordered" evidence="1">
    <location>
        <begin position="190"/>
        <end position="223"/>
    </location>
</feature>
<evidence type="ECO:0000313" key="2">
    <source>
        <dbReference type="EMBL" id="GBN19619.1"/>
    </source>
</evidence>
<feature type="compositionally biased region" description="Basic and acidic residues" evidence="1">
    <location>
        <begin position="639"/>
        <end position="652"/>
    </location>
</feature>
<accession>A0A4Y2LYP7</accession>
<feature type="region of interest" description="Disordered" evidence="1">
    <location>
        <begin position="814"/>
        <end position="897"/>
    </location>
</feature>
<feature type="compositionally biased region" description="Basic and acidic residues" evidence="1">
    <location>
        <begin position="682"/>
        <end position="691"/>
    </location>
</feature>
<feature type="compositionally biased region" description="Basic and acidic residues" evidence="1">
    <location>
        <begin position="418"/>
        <end position="427"/>
    </location>
</feature>
<keyword evidence="3" id="KW-1185">Reference proteome</keyword>
<feature type="region of interest" description="Disordered" evidence="1">
    <location>
        <begin position="407"/>
        <end position="699"/>
    </location>
</feature>
<feature type="compositionally biased region" description="Low complexity" evidence="1">
    <location>
        <begin position="829"/>
        <end position="845"/>
    </location>
</feature>
<feature type="non-terminal residue" evidence="2">
    <location>
        <position position="1"/>
    </location>
</feature>
<feature type="region of interest" description="Disordered" evidence="1">
    <location>
        <begin position="913"/>
        <end position="990"/>
    </location>
</feature>
<feature type="compositionally biased region" description="Polar residues" evidence="1">
    <location>
        <begin position="933"/>
        <end position="949"/>
    </location>
</feature>
<feature type="compositionally biased region" description="Polar residues" evidence="1">
    <location>
        <begin position="433"/>
        <end position="444"/>
    </location>
</feature>
<dbReference type="AlphaFoldDB" id="A0A4Y2LYP7"/>
<dbReference type="EMBL" id="BGPR01006512">
    <property type="protein sequence ID" value="GBN19619.1"/>
    <property type="molecule type" value="Genomic_DNA"/>
</dbReference>
<sequence length="1101" mass="123909">AKHFPSCGYKFSKNESSSNVLQKCCKEINHKLSYYFLCVTTDDYFQKHEKEVNKLLNNLPHWTETDIDIDANIYVNDIESDIDKDVSQLMKDMILQVAPGEEIATFISSRNGSAQELHRKKARNSILEMDSPSVDNSVTSGNLIVLTPQHSNIPQPIPTCIPPIPKCMPPIPKCSNDIRPNLLRVLTHEETDSSIGNSNKMVSQTTDLSDQSAKDVSGKTVSSPVDSDVLNFKSINKKAVSYRKYRAKQTPDKANIGSKGTENKETLGLRTVRKITKGSGEITVCLESKNLDENAMDAYEDAEDENSLVTELVDELSNESGVQVLEESTVESNFSDSLGGSNVISLQDAGNETAEFSKNKCKAKHRGHQRATMHSKHCLKRILGRNSKSAKESAIKKESSDLDVIHLDNKSNESTGSELERKFKDLSPADSKGSGSSRKITSPLRTRYSPVFSSDVSRLSVRRRSRSPPRRRSRSPIRRRHSPLRRGSRSPPRRRSRSPRRHSRSPVRRRSRSPKRRSRSPMRRSSRSPTRRRSRSPVRRRSRSPLRRRSRSPIRKRSRSSGRRRSRSPIRRRSRSPVRKRSRSPVGRRSRSPRTSSRRKSRSPIRSRNSQKISTSPPRRAYASDSFVPLTKHSSPSRRKYESEEGSFKSESRNSLYGDSGSKLGSYKELTTSSHSHYPQHIQHESERDLDPISDDEEPAYFNTLEGPHHLEEIKKLPEPTRSMVMQLLQKFSASKVTPKDPSFNELMQFVNSHNSEMSKPHTSFNQEGASNMPTSGLALQRFLLSNLAETSAHQNLPPSHAITHASPAFHSPHFSGVPFSPSRPDLPPSSFSQPAFPPSNVQHHGPVHHPGPPPVPQVQPPPFDNQSVHAQFHPPQYDSFRSQNEPPSFQPKTRSDGMFKDLKAAVNKLFGANEGNSNERVQHPPSHEFMAEQSQSQWGQDPRNSYHQFDSLGPKNIISDDRDDSDFRNHSRGGIEPPSHSTVYQNKPVPGPYYPEERNPHRLHVPPPDAKVAFCDAPHAPIQKNLFPVVNSPKAVNDVKVSLAQRLAAVLVKVGMLDVPGALLQEMLMKIGAFSACPPQDISEEKIIDILRRLGYLNRY</sequence>
<reference evidence="2 3" key="1">
    <citation type="journal article" date="2019" name="Sci. Rep.">
        <title>Orb-weaving spider Araneus ventricosus genome elucidates the spidroin gene catalogue.</title>
        <authorList>
            <person name="Kono N."/>
            <person name="Nakamura H."/>
            <person name="Ohtoshi R."/>
            <person name="Moran D.A.P."/>
            <person name="Shinohara A."/>
            <person name="Yoshida Y."/>
            <person name="Fujiwara M."/>
            <person name="Mori M."/>
            <person name="Tomita M."/>
            <person name="Arakawa K."/>
        </authorList>
    </citation>
    <scope>NUCLEOTIDE SEQUENCE [LARGE SCALE GENOMIC DNA]</scope>
</reference>
<dbReference type="Proteomes" id="UP000499080">
    <property type="component" value="Unassembled WGS sequence"/>
</dbReference>
<organism evidence="2 3">
    <name type="scientific">Araneus ventricosus</name>
    <name type="common">Orbweaver spider</name>
    <name type="synonym">Epeira ventricosa</name>
    <dbReference type="NCBI Taxonomy" id="182803"/>
    <lineage>
        <taxon>Eukaryota</taxon>
        <taxon>Metazoa</taxon>
        <taxon>Ecdysozoa</taxon>
        <taxon>Arthropoda</taxon>
        <taxon>Chelicerata</taxon>
        <taxon>Arachnida</taxon>
        <taxon>Araneae</taxon>
        <taxon>Araneomorphae</taxon>
        <taxon>Entelegynae</taxon>
        <taxon>Araneoidea</taxon>
        <taxon>Araneidae</taxon>
        <taxon>Araneus</taxon>
    </lineage>
</organism>
<protein>
    <submittedName>
        <fullName evidence="2">Uncharacterized protein</fullName>
    </submittedName>
</protein>
<feature type="compositionally biased region" description="Polar residues" evidence="1">
    <location>
        <begin position="193"/>
        <end position="211"/>
    </location>
</feature>
<feature type="compositionally biased region" description="Polar residues" evidence="1">
    <location>
        <begin position="880"/>
        <end position="893"/>
    </location>
</feature>
<proteinExistence type="predicted"/>
<feature type="compositionally biased region" description="Basic residues" evidence="1">
    <location>
        <begin position="460"/>
        <end position="605"/>
    </location>
</feature>
<comment type="caution">
    <text evidence="2">The sequence shown here is derived from an EMBL/GenBank/DDBJ whole genome shotgun (WGS) entry which is preliminary data.</text>
</comment>